<gene>
    <name evidence="1" type="ORF">PoB_005647900</name>
</gene>
<dbReference type="EMBL" id="BLXT01006199">
    <property type="protein sequence ID" value="GFO29974.1"/>
    <property type="molecule type" value="Genomic_DNA"/>
</dbReference>
<sequence length="88" mass="10147">MLDPDTDIHNVSASRFKAEENLVINLRKPVKQKANHEYCTERCTIARLKTRTINKSLRLYPYISLPGKRTVDVIHNMSFIKRHLGGSP</sequence>
<protein>
    <submittedName>
        <fullName evidence="1">Uncharacterized protein</fullName>
    </submittedName>
</protein>
<evidence type="ECO:0000313" key="2">
    <source>
        <dbReference type="Proteomes" id="UP000735302"/>
    </source>
</evidence>
<comment type="caution">
    <text evidence="1">The sequence shown here is derived from an EMBL/GenBank/DDBJ whole genome shotgun (WGS) entry which is preliminary data.</text>
</comment>
<name>A0AAV4CBL7_9GAST</name>
<keyword evidence="2" id="KW-1185">Reference proteome</keyword>
<proteinExistence type="predicted"/>
<accession>A0AAV4CBL7</accession>
<dbReference type="Proteomes" id="UP000735302">
    <property type="component" value="Unassembled WGS sequence"/>
</dbReference>
<organism evidence="1 2">
    <name type="scientific">Plakobranchus ocellatus</name>
    <dbReference type="NCBI Taxonomy" id="259542"/>
    <lineage>
        <taxon>Eukaryota</taxon>
        <taxon>Metazoa</taxon>
        <taxon>Spiralia</taxon>
        <taxon>Lophotrochozoa</taxon>
        <taxon>Mollusca</taxon>
        <taxon>Gastropoda</taxon>
        <taxon>Heterobranchia</taxon>
        <taxon>Euthyneura</taxon>
        <taxon>Panpulmonata</taxon>
        <taxon>Sacoglossa</taxon>
        <taxon>Placobranchoidea</taxon>
        <taxon>Plakobranchidae</taxon>
        <taxon>Plakobranchus</taxon>
    </lineage>
</organism>
<evidence type="ECO:0000313" key="1">
    <source>
        <dbReference type="EMBL" id="GFO29974.1"/>
    </source>
</evidence>
<dbReference type="SUPFAM" id="SSF55464">
    <property type="entry name" value="Origin of replication-binding domain, RBD-like"/>
    <property type="match status" value="1"/>
</dbReference>
<reference evidence="1 2" key="1">
    <citation type="journal article" date="2021" name="Elife">
        <title>Chloroplast acquisition without the gene transfer in kleptoplastic sea slugs, Plakobranchus ocellatus.</title>
        <authorList>
            <person name="Maeda T."/>
            <person name="Takahashi S."/>
            <person name="Yoshida T."/>
            <person name="Shimamura S."/>
            <person name="Takaki Y."/>
            <person name="Nagai Y."/>
            <person name="Toyoda A."/>
            <person name="Suzuki Y."/>
            <person name="Arimoto A."/>
            <person name="Ishii H."/>
            <person name="Satoh N."/>
            <person name="Nishiyama T."/>
            <person name="Hasebe M."/>
            <person name="Maruyama T."/>
            <person name="Minagawa J."/>
            <person name="Obokata J."/>
            <person name="Shigenobu S."/>
        </authorList>
    </citation>
    <scope>NUCLEOTIDE SEQUENCE [LARGE SCALE GENOMIC DNA]</scope>
</reference>
<dbReference type="AlphaFoldDB" id="A0AAV4CBL7"/>